<dbReference type="PANTHER" id="PTHR46065">
    <property type="entry name" value="E3 UBIQUITIN-PROTEIN LIGASE MARCH 2/3 FAMILY MEMBER"/>
    <property type="match status" value="1"/>
</dbReference>
<sequence>MYIIMIVKKSLILFLCSISNKNKNESNINFVKQSEEVAVQMEPFSDDKKRYGRGAHDYDEPDESDKLITCRICYDEEKNESTVSPCNCVGSHAHVHVSCLEQWLSVSKSNRCDICSYSFKTVNRSLTIFEWFQEKRNCQGFFGQFMVMFFFITIWCFVLTACGMKTVEYFLDKKDKNSFYNGLLMCIITFAMTAMLWFWLIIFSSIWKRRNMVIRLDKNYLNGANDINNAFAV</sequence>
<evidence type="ECO:0000259" key="13">
    <source>
        <dbReference type="PROSITE" id="PS51292"/>
    </source>
</evidence>
<protein>
    <submittedName>
        <fullName evidence="14">E3 ubiquitin-protein ligase</fullName>
    </submittedName>
</protein>
<dbReference type="GO" id="GO:0004842">
    <property type="term" value="F:ubiquitin-protein transferase activity"/>
    <property type="evidence" value="ECO:0007669"/>
    <property type="project" value="TreeGrafter"/>
</dbReference>
<dbReference type="GO" id="GO:0008270">
    <property type="term" value="F:zinc ion binding"/>
    <property type="evidence" value="ECO:0007669"/>
    <property type="project" value="UniProtKB-KW"/>
</dbReference>
<dbReference type="SUPFAM" id="SSF57850">
    <property type="entry name" value="RING/U-box"/>
    <property type="match status" value="1"/>
</dbReference>
<gene>
    <name evidence="14" type="primary">March2</name>
    <name evidence="14" type="ORF">g.15384</name>
</gene>
<dbReference type="PROSITE" id="PS51292">
    <property type="entry name" value="ZF_RING_CH"/>
    <property type="match status" value="1"/>
</dbReference>
<evidence type="ECO:0000256" key="1">
    <source>
        <dbReference type="ARBA" id="ARBA00004141"/>
    </source>
</evidence>
<evidence type="ECO:0000256" key="11">
    <source>
        <dbReference type="SAM" id="Phobius"/>
    </source>
</evidence>
<dbReference type="Pfam" id="PF12906">
    <property type="entry name" value="RINGv"/>
    <property type="match status" value="1"/>
</dbReference>
<evidence type="ECO:0000259" key="12">
    <source>
        <dbReference type="PROSITE" id="PS50089"/>
    </source>
</evidence>
<evidence type="ECO:0000256" key="6">
    <source>
        <dbReference type="ARBA" id="ARBA00022786"/>
    </source>
</evidence>
<dbReference type="GO" id="GO:0016020">
    <property type="term" value="C:membrane"/>
    <property type="evidence" value="ECO:0007669"/>
    <property type="project" value="UniProtKB-SubCell"/>
</dbReference>
<evidence type="ECO:0000256" key="7">
    <source>
        <dbReference type="ARBA" id="ARBA00022833"/>
    </source>
</evidence>
<keyword evidence="4" id="KW-0479">Metal-binding</keyword>
<dbReference type="SMART" id="SM00744">
    <property type="entry name" value="RINGv"/>
    <property type="match status" value="1"/>
</dbReference>
<name>A0A2S2NKX6_SCHGA</name>
<proteinExistence type="predicted"/>
<accession>A0A2S2NKX6</accession>
<dbReference type="InterPro" id="IPR011016">
    <property type="entry name" value="Znf_RING-CH"/>
</dbReference>
<keyword evidence="7" id="KW-0862">Zinc</keyword>
<dbReference type="EMBL" id="GGMR01005231">
    <property type="protein sequence ID" value="MBY17850.1"/>
    <property type="molecule type" value="Transcribed_RNA"/>
</dbReference>
<evidence type="ECO:0000256" key="5">
    <source>
        <dbReference type="ARBA" id="ARBA00022771"/>
    </source>
</evidence>
<feature type="transmembrane region" description="Helical" evidence="11">
    <location>
        <begin position="145"/>
        <end position="167"/>
    </location>
</feature>
<reference evidence="14" key="1">
    <citation type="submission" date="2018-04" db="EMBL/GenBank/DDBJ databases">
        <title>Transcriptome of Schizaphis graminum biotype I.</title>
        <authorList>
            <person name="Scully E.D."/>
            <person name="Geib S.M."/>
            <person name="Palmer N.A."/>
            <person name="Koch K."/>
            <person name="Bradshaw J."/>
            <person name="Heng-Moss T."/>
            <person name="Sarath G."/>
        </authorList>
    </citation>
    <scope>NUCLEOTIDE SEQUENCE</scope>
</reference>
<feature type="domain" description="RING-type" evidence="12">
    <location>
        <begin position="70"/>
        <end position="116"/>
    </location>
</feature>
<dbReference type="InterPro" id="IPR001841">
    <property type="entry name" value="Znf_RING"/>
</dbReference>
<dbReference type="PROSITE" id="PS50089">
    <property type="entry name" value="ZF_RING_2"/>
    <property type="match status" value="1"/>
</dbReference>
<dbReference type="Gene3D" id="3.30.40.10">
    <property type="entry name" value="Zinc/RING finger domain, C3HC4 (zinc finger)"/>
    <property type="match status" value="1"/>
</dbReference>
<keyword evidence="9 11" id="KW-0472">Membrane</keyword>
<keyword evidence="6" id="KW-0833">Ubl conjugation pathway</keyword>
<evidence type="ECO:0000256" key="3">
    <source>
        <dbReference type="ARBA" id="ARBA00022692"/>
    </source>
</evidence>
<evidence type="ECO:0000256" key="2">
    <source>
        <dbReference type="ARBA" id="ARBA00022679"/>
    </source>
</evidence>
<dbReference type="AlphaFoldDB" id="A0A2S2NKX6"/>
<keyword evidence="3 11" id="KW-0812">Transmembrane</keyword>
<comment type="subcellular location">
    <subcellularLocation>
        <location evidence="1">Membrane</location>
        <topology evidence="1">Multi-pass membrane protein</topology>
    </subcellularLocation>
</comment>
<evidence type="ECO:0000313" key="14">
    <source>
        <dbReference type="EMBL" id="MBY17850.1"/>
    </source>
</evidence>
<keyword evidence="2" id="KW-0808">Transferase</keyword>
<evidence type="ECO:0000256" key="10">
    <source>
        <dbReference type="PROSITE-ProRule" id="PRU00175"/>
    </source>
</evidence>
<evidence type="ECO:0000256" key="9">
    <source>
        <dbReference type="ARBA" id="ARBA00023136"/>
    </source>
</evidence>
<feature type="transmembrane region" description="Helical" evidence="11">
    <location>
        <begin position="179"/>
        <end position="202"/>
    </location>
</feature>
<evidence type="ECO:0000256" key="8">
    <source>
        <dbReference type="ARBA" id="ARBA00022989"/>
    </source>
</evidence>
<feature type="domain" description="RING-CH-type" evidence="13">
    <location>
        <begin position="62"/>
        <end position="122"/>
    </location>
</feature>
<dbReference type="GO" id="GO:0016567">
    <property type="term" value="P:protein ubiquitination"/>
    <property type="evidence" value="ECO:0007669"/>
    <property type="project" value="TreeGrafter"/>
</dbReference>
<evidence type="ECO:0000256" key="4">
    <source>
        <dbReference type="ARBA" id="ARBA00022723"/>
    </source>
</evidence>
<keyword evidence="5 10" id="KW-0863">Zinc-finger</keyword>
<organism evidence="14">
    <name type="scientific">Schizaphis graminum</name>
    <name type="common">Green bug aphid</name>
    <dbReference type="NCBI Taxonomy" id="13262"/>
    <lineage>
        <taxon>Eukaryota</taxon>
        <taxon>Metazoa</taxon>
        <taxon>Ecdysozoa</taxon>
        <taxon>Arthropoda</taxon>
        <taxon>Hexapoda</taxon>
        <taxon>Insecta</taxon>
        <taxon>Pterygota</taxon>
        <taxon>Neoptera</taxon>
        <taxon>Paraneoptera</taxon>
        <taxon>Hemiptera</taxon>
        <taxon>Sternorrhyncha</taxon>
        <taxon>Aphidomorpha</taxon>
        <taxon>Aphidoidea</taxon>
        <taxon>Aphididae</taxon>
        <taxon>Aphidini</taxon>
        <taxon>Schizaphis</taxon>
    </lineage>
</organism>
<dbReference type="InterPro" id="IPR013083">
    <property type="entry name" value="Znf_RING/FYVE/PHD"/>
</dbReference>
<keyword evidence="8 11" id="KW-1133">Transmembrane helix</keyword>
<dbReference type="PANTHER" id="PTHR46065:SF3">
    <property type="entry name" value="FI20425P1"/>
    <property type="match status" value="1"/>
</dbReference>